<dbReference type="InterPro" id="IPR036526">
    <property type="entry name" value="C-N_Hydrolase_sf"/>
</dbReference>
<dbReference type="GeneID" id="106177274"/>
<dbReference type="InParanoid" id="A0A1S3JZK0"/>
<evidence type="ECO:0000256" key="9">
    <source>
        <dbReference type="ARBA" id="ARBA00030681"/>
    </source>
</evidence>
<dbReference type="Pfam" id="PF02540">
    <property type="entry name" value="NAD_synthase"/>
    <property type="match status" value="1"/>
</dbReference>
<dbReference type="EC" id="6.3.5.1" evidence="3"/>
<feature type="compositionally biased region" description="Low complexity" evidence="11">
    <location>
        <begin position="728"/>
        <end position="738"/>
    </location>
</feature>
<dbReference type="GO" id="GO:0009435">
    <property type="term" value="P:NAD+ biosynthetic process"/>
    <property type="evidence" value="ECO:0007669"/>
    <property type="project" value="UniProtKB-UniPathway"/>
</dbReference>
<dbReference type="Gene3D" id="3.60.110.10">
    <property type="entry name" value="Carbon-nitrogen hydrolase"/>
    <property type="match status" value="1"/>
</dbReference>
<dbReference type="SUPFAM" id="SSF56317">
    <property type="entry name" value="Carbon-nitrogen hydrolase"/>
    <property type="match status" value="1"/>
</dbReference>
<dbReference type="HAMAP" id="MF_02090">
    <property type="entry name" value="NadE_glutamine_dep"/>
    <property type="match status" value="1"/>
</dbReference>
<feature type="region of interest" description="Disordered" evidence="11">
    <location>
        <begin position="724"/>
        <end position="751"/>
    </location>
</feature>
<keyword evidence="13" id="KW-1185">Reference proteome</keyword>
<dbReference type="InterPro" id="IPR003694">
    <property type="entry name" value="NAD_synthase"/>
</dbReference>
<dbReference type="FunCoup" id="A0A1S3JZK0">
    <property type="interactions" value="1729"/>
</dbReference>
<evidence type="ECO:0000256" key="8">
    <source>
        <dbReference type="ARBA" id="ARBA00023027"/>
    </source>
</evidence>
<dbReference type="GO" id="GO:0004359">
    <property type="term" value="F:glutaminase activity"/>
    <property type="evidence" value="ECO:0007669"/>
    <property type="project" value="InterPro"/>
</dbReference>
<evidence type="ECO:0000256" key="7">
    <source>
        <dbReference type="ARBA" id="ARBA00022840"/>
    </source>
</evidence>
<evidence type="ECO:0000256" key="3">
    <source>
        <dbReference type="ARBA" id="ARBA00012743"/>
    </source>
</evidence>
<sequence>MGRKVIVATCSLNQWAMDFEGNMQRILQSIHEAKAKGATYRLGPELDIPGYGCQDHFLESDTFLHSFQVLAQLLKSPICQDIICDVGMPVKHKNVAYNCRVLFLNRKILLIRPKIQLACDGNYREYRYFTGWAKLQQTEEYFLPRMIQEITGQQTVPIGDAVLSTLDTCIGSEICEELWTAESRHVAMGLDGVEIFTNASGSHHQLRKAYESVDLVKSATYKSGGIYLFANQIGCDGDRLYFDGRSKIAINGDIIAQGKQFSLNEVEVLTATLDLEDVRGYKNQIKSRCQSAATCKAFPRVKVDFSLSHEDDFFFPVYEPIEWKYHTPEEEIALGPACWLWDYLRRSGSGGYFLPLSGGIDSSSTACIVASMCHLVCEAVLEGDSKVLEDARKITGDPNYIPTDPKELANRVFTTCYMATDHSSKETMERSRKLAEQIGSHHLQIKIDTAVAAVLGIFTAVMGLVPRFKAHGGSLRENVAMQNIQARLRMVLAYLFAQLSLWARGRPGGLLVLGSSNVDESLRGYLTKYDCSSADLNPIGAISKTDLRKFITYSINKFGFTALKDIFSAPPTAELEPLMDGKLVQTDEQDMGMTYDELSVYGRLRKQAFCGPYSMFGKLVHTWKENCTPRQVASKVKHFFRYYSINRHKMTVITPSYHAESYSVDDNRFDHRQFLYNIQWPWQFRMIEEQVQIMESRQIAAERRGGGGGGGGKIKNTNIEYEREQLRRQSSSDSDQQRGTGGGKKTGDNDKGVMVTMMLSSGVSSSRPVLLPGASSLQPVLPPGGYSSQPDTEALILNGSEPPKRGFQQKRSYDLDSGQRCCTPTVIDPPVSAPKRFKLGIRVF</sequence>
<dbReference type="UniPathway" id="UPA00253">
    <property type="reaction ID" value="UER00334"/>
</dbReference>
<evidence type="ECO:0000259" key="12">
    <source>
        <dbReference type="PROSITE" id="PS50263"/>
    </source>
</evidence>
<protein>
    <recommendedName>
        <fullName evidence="4">Glutamine-dependent NAD(+) synthetase</fullName>
        <ecNumber evidence="3">6.3.5.1</ecNumber>
    </recommendedName>
    <alternativeName>
        <fullName evidence="9">NAD(+) synthase [glutamine-hydrolyzing]</fullName>
    </alternativeName>
</protein>
<dbReference type="Proteomes" id="UP000085678">
    <property type="component" value="Unplaced"/>
</dbReference>
<comment type="pathway">
    <text evidence="1">Cofactor biosynthesis; NAD(+) biosynthesis; NAD(+) from deamido-NAD(+) (L-Gln route): step 1/1.</text>
</comment>
<dbReference type="OrthoDB" id="2020662at2759"/>
<evidence type="ECO:0000256" key="11">
    <source>
        <dbReference type="SAM" id="MobiDB-lite"/>
    </source>
</evidence>
<dbReference type="GO" id="GO:0003952">
    <property type="term" value="F:NAD+ synthase (glutamine-hydrolyzing) activity"/>
    <property type="evidence" value="ECO:0007669"/>
    <property type="project" value="UniProtKB-EC"/>
</dbReference>
<dbReference type="FunFam" id="3.40.50.620:FF:000036">
    <property type="entry name" value="Glutamine-dependent NAD(+) synthetase"/>
    <property type="match status" value="1"/>
</dbReference>
<evidence type="ECO:0000256" key="2">
    <source>
        <dbReference type="ARBA" id="ARBA00007145"/>
    </source>
</evidence>
<keyword evidence="7" id="KW-0067">ATP-binding</keyword>
<feature type="domain" description="CN hydrolase" evidence="12">
    <location>
        <begin position="5"/>
        <end position="275"/>
    </location>
</feature>
<evidence type="ECO:0000256" key="1">
    <source>
        <dbReference type="ARBA" id="ARBA00005188"/>
    </source>
</evidence>
<proteinExistence type="inferred from homology"/>
<evidence type="ECO:0000313" key="14">
    <source>
        <dbReference type="RefSeq" id="XP_013415456.1"/>
    </source>
</evidence>
<gene>
    <name evidence="14" type="primary">LOC106177274</name>
</gene>
<dbReference type="KEGG" id="lak:106177274"/>
<evidence type="ECO:0000256" key="10">
    <source>
        <dbReference type="ARBA" id="ARBA00052340"/>
    </source>
</evidence>
<dbReference type="InterPro" id="IPR003010">
    <property type="entry name" value="C-N_Hydrolase"/>
</dbReference>
<dbReference type="SUPFAM" id="SSF52402">
    <property type="entry name" value="Adenine nucleotide alpha hydrolases-like"/>
    <property type="match status" value="1"/>
</dbReference>
<dbReference type="CDD" id="cd00553">
    <property type="entry name" value="NAD_synthase"/>
    <property type="match status" value="1"/>
</dbReference>
<evidence type="ECO:0000256" key="6">
    <source>
        <dbReference type="ARBA" id="ARBA00022741"/>
    </source>
</evidence>
<dbReference type="InterPro" id="IPR014445">
    <property type="entry name" value="Gln-dep_NAD_synthase"/>
</dbReference>
<accession>A0A1S3JZK0</accession>
<keyword evidence="5" id="KW-0436">Ligase</keyword>
<dbReference type="AlphaFoldDB" id="A0A1S3JZK0"/>
<keyword evidence="6" id="KW-0547">Nucleotide-binding</keyword>
<dbReference type="InterPro" id="IPR022310">
    <property type="entry name" value="NAD/GMP_synthase"/>
</dbReference>
<dbReference type="GO" id="GO:0005524">
    <property type="term" value="F:ATP binding"/>
    <property type="evidence" value="ECO:0007669"/>
    <property type="project" value="UniProtKB-KW"/>
</dbReference>
<dbReference type="STRING" id="7574.A0A1S3JZK0"/>
<reference evidence="14" key="1">
    <citation type="submission" date="2025-08" db="UniProtKB">
        <authorList>
            <consortium name="RefSeq"/>
        </authorList>
    </citation>
    <scope>IDENTIFICATION</scope>
    <source>
        <tissue evidence="14">Gonads</tissue>
    </source>
</reference>
<name>A0A1S3JZK0_LINAN</name>
<dbReference type="GO" id="GO:0005737">
    <property type="term" value="C:cytoplasm"/>
    <property type="evidence" value="ECO:0007669"/>
    <property type="project" value="InterPro"/>
</dbReference>
<comment type="similarity">
    <text evidence="2">In the C-terminal section; belongs to the NAD synthetase family.</text>
</comment>
<evidence type="ECO:0000313" key="13">
    <source>
        <dbReference type="Proteomes" id="UP000085678"/>
    </source>
</evidence>
<dbReference type="PANTHER" id="PTHR23090:SF9">
    <property type="entry name" value="GLUTAMINE-DEPENDENT NAD(+) SYNTHETASE"/>
    <property type="match status" value="1"/>
</dbReference>
<dbReference type="InterPro" id="IPR014729">
    <property type="entry name" value="Rossmann-like_a/b/a_fold"/>
</dbReference>
<comment type="catalytic activity">
    <reaction evidence="10">
        <text>deamido-NAD(+) + L-glutamine + ATP + H2O = L-glutamate + AMP + diphosphate + NAD(+) + H(+)</text>
        <dbReference type="Rhea" id="RHEA:24384"/>
        <dbReference type="ChEBI" id="CHEBI:15377"/>
        <dbReference type="ChEBI" id="CHEBI:15378"/>
        <dbReference type="ChEBI" id="CHEBI:29985"/>
        <dbReference type="ChEBI" id="CHEBI:30616"/>
        <dbReference type="ChEBI" id="CHEBI:33019"/>
        <dbReference type="ChEBI" id="CHEBI:57540"/>
        <dbReference type="ChEBI" id="CHEBI:58359"/>
        <dbReference type="ChEBI" id="CHEBI:58437"/>
        <dbReference type="ChEBI" id="CHEBI:456215"/>
        <dbReference type="EC" id="6.3.5.1"/>
    </reaction>
</comment>
<dbReference type="FunFam" id="3.60.110.10:FF:000003">
    <property type="entry name" value="Glutamine-dependent NAD(+) synthetase"/>
    <property type="match status" value="1"/>
</dbReference>
<dbReference type="Gene3D" id="3.40.50.620">
    <property type="entry name" value="HUPs"/>
    <property type="match status" value="1"/>
</dbReference>
<dbReference type="PANTHER" id="PTHR23090">
    <property type="entry name" value="NH 3 /GLUTAMINE-DEPENDENT NAD + SYNTHETASE"/>
    <property type="match status" value="1"/>
</dbReference>
<evidence type="ECO:0000256" key="5">
    <source>
        <dbReference type="ARBA" id="ARBA00022598"/>
    </source>
</evidence>
<organism evidence="13 14">
    <name type="scientific">Lingula anatina</name>
    <name type="common">Brachiopod</name>
    <name type="synonym">Lingula unguis</name>
    <dbReference type="NCBI Taxonomy" id="7574"/>
    <lineage>
        <taxon>Eukaryota</taxon>
        <taxon>Metazoa</taxon>
        <taxon>Spiralia</taxon>
        <taxon>Lophotrochozoa</taxon>
        <taxon>Brachiopoda</taxon>
        <taxon>Linguliformea</taxon>
        <taxon>Lingulata</taxon>
        <taxon>Lingulida</taxon>
        <taxon>Linguloidea</taxon>
        <taxon>Lingulidae</taxon>
        <taxon>Lingula</taxon>
    </lineage>
</organism>
<dbReference type="NCBIfam" id="TIGR00552">
    <property type="entry name" value="nadE"/>
    <property type="match status" value="1"/>
</dbReference>
<dbReference type="PROSITE" id="PS50263">
    <property type="entry name" value="CN_HYDROLASE"/>
    <property type="match status" value="1"/>
</dbReference>
<dbReference type="CDD" id="cd07570">
    <property type="entry name" value="GAT_Gln-NAD-synth"/>
    <property type="match status" value="1"/>
</dbReference>
<evidence type="ECO:0000256" key="4">
    <source>
        <dbReference type="ARBA" id="ARBA00017309"/>
    </source>
</evidence>
<keyword evidence="8" id="KW-0520">NAD</keyword>
<dbReference type="Pfam" id="PF00795">
    <property type="entry name" value="CN_hydrolase"/>
    <property type="match status" value="1"/>
</dbReference>
<dbReference type="RefSeq" id="XP_013415456.1">
    <property type="nucleotide sequence ID" value="XM_013560002.1"/>
</dbReference>